<keyword evidence="5 6" id="KW-0472">Membrane</keyword>
<comment type="caution">
    <text evidence="7">The sequence shown here is derived from an EMBL/GenBank/DDBJ whole genome shotgun (WGS) entry which is preliminary data.</text>
</comment>
<dbReference type="InterPro" id="IPR001851">
    <property type="entry name" value="ABC_transp_permease"/>
</dbReference>
<feature type="transmembrane region" description="Helical" evidence="6">
    <location>
        <begin position="223"/>
        <end position="243"/>
    </location>
</feature>
<evidence type="ECO:0000313" key="7">
    <source>
        <dbReference type="EMBL" id="GBF09892.1"/>
    </source>
</evidence>
<feature type="transmembrane region" description="Helical" evidence="6">
    <location>
        <begin position="70"/>
        <end position="93"/>
    </location>
</feature>
<dbReference type="RefSeq" id="WP_165488043.1">
    <property type="nucleotide sequence ID" value="NZ_BDMD01000141.1"/>
</dbReference>
<evidence type="ECO:0000256" key="5">
    <source>
        <dbReference type="ARBA" id="ARBA00023136"/>
    </source>
</evidence>
<evidence type="ECO:0000256" key="3">
    <source>
        <dbReference type="ARBA" id="ARBA00022692"/>
    </source>
</evidence>
<evidence type="ECO:0000256" key="1">
    <source>
        <dbReference type="ARBA" id="ARBA00004651"/>
    </source>
</evidence>
<dbReference type="PANTHER" id="PTHR47089:SF1">
    <property type="entry name" value="GUANOSINE ABC TRANSPORTER PERMEASE PROTEIN NUPP"/>
    <property type="match status" value="1"/>
</dbReference>
<accession>A0A401HBZ8</accession>
<keyword evidence="4 6" id="KW-1133">Transmembrane helix</keyword>
<protein>
    <submittedName>
        <fullName evidence="7">ABC transporter, permease protein</fullName>
    </submittedName>
</protein>
<dbReference type="Pfam" id="PF02653">
    <property type="entry name" value="BPD_transp_2"/>
    <property type="match status" value="1"/>
</dbReference>
<reference evidence="7 8" key="1">
    <citation type="submission" date="2017-02" db="EMBL/GenBank/DDBJ databases">
        <title>isolation and characterization of a novel temperate virus Aeropyrum globular virus 1 infecting hyperthermophilic archaeon Aeropyrum.</title>
        <authorList>
            <person name="Yumiya M."/>
            <person name="Yoshida T."/>
            <person name="Sako Y."/>
        </authorList>
    </citation>
    <scope>NUCLEOTIDE SEQUENCE [LARGE SCALE GENOMIC DNA]</scope>
    <source>
        <strain evidence="7 8">YK1-12-2013</strain>
    </source>
</reference>
<dbReference type="GO" id="GO:0022857">
    <property type="term" value="F:transmembrane transporter activity"/>
    <property type="evidence" value="ECO:0007669"/>
    <property type="project" value="InterPro"/>
</dbReference>
<dbReference type="GO" id="GO:0005886">
    <property type="term" value="C:plasma membrane"/>
    <property type="evidence" value="ECO:0007669"/>
    <property type="project" value="UniProtKB-SubCell"/>
</dbReference>
<evidence type="ECO:0000313" key="8">
    <source>
        <dbReference type="Proteomes" id="UP000291213"/>
    </source>
</evidence>
<feature type="transmembrane region" description="Helical" evidence="6">
    <location>
        <begin position="264"/>
        <end position="284"/>
    </location>
</feature>
<dbReference type="PANTHER" id="PTHR47089">
    <property type="entry name" value="ABC TRANSPORTER, PERMEASE PROTEIN"/>
    <property type="match status" value="1"/>
</dbReference>
<dbReference type="EMBL" id="BDMD01000141">
    <property type="protein sequence ID" value="GBF09892.1"/>
    <property type="molecule type" value="Genomic_DNA"/>
</dbReference>
<feature type="transmembrane region" description="Helical" evidence="6">
    <location>
        <begin position="127"/>
        <end position="145"/>
    </location>
</feature>
<dbReference type="Proteomes" id="UP000291213">
    <property type="component" value="Unassembled WGS sequence"/>
</dbReference>
<feature type="transmembrane region" description="Helical" evidence="6">
    <location>
        <begin position="166"/>
        <end position="184"/>
    </location>
</feature>
<dbReference type="AlphaFoldDB" id="A0A401HBZ8"/>
<dbReference type="OrthoDB" id="380620at2157"/>
<dbReference type="CDD" id="cd06580">
    <property type="entry name" value="TM_PBP1_transp_TpRbsC_like"/>
    <property type="match status" value="1"/>
</dbReference>
<feature type="transmembrane region" description="Helical" evidence="6">
    <location>
        <begin position="6"/>
        <end position="32"/>
    </location>
</feature>
<proteinExistence type="predicted"/>
<feature type="transmembrane region" description="Helical" evidence="6">
    <location>
        <begin position="290"/>
        <end position="308"/>
    </location>
</feature>
<evidence type="ECO:0000256" key="4">
    <source>
        <dbReference type="ARBA" id="ARBA00022989"/>
    </source>
</evidence>
<evidence type="ECO:0000256" key="2">
    <source>
        <dbReference type="ARBA" id="ARBA00022475"/>
    </source>
</evidence>
<evidence type="ECO:0000256" key="6">
    <source>
        <dbReference type="SAM" id="Phobius"/>
    </source>
</evidence>
<comment type="subcellular location">
    <subcellularLocation>
        <location evidence="1">Cell membrane</location>
        <topology evidence="1">Multi-pass membrane protein</topology>
    </subcellularLocation>
</comment>
<sequence length="311" mass="31904">MRRTASIGVAVLSTIIAGILLSVIGPGPAAFVEGLIKAATTPSLVSYSVIYAAILVAAASGLVLSYRAGLITIGVEAQVTASAVAALYALAYAGLGLPGALTLAAIVSLAIGIVIAALRVYLDVNEILSSLMINYIVLYMVNGLVSGPLREGAFTKTRSIEAFIGPLEAGLAAVSIVALSWILLERTSLGISLRASGPAPRAADIYTIGRARAMLLSSLPQSLAAAAAGLILLGGIQTVFTALKQPQGYGYAAVLVSWMAELSPTTLIPVSLFFAWIAGAGFILQAYGMPSSLVLLLQSIALAVYMVARRL</sequence>
<gene>
    <name evidence="7" type="ORF">apy_16170</name>
</gene>
<keyword evidence="2" id="KW-1003">Cell membrane</keyword>
<name>A0A401HBZ8_AERPX</name>
<keyword evidence="3 6" id="KW-0812">Transmembrane</keyword>
<feature type="transmembrane region" description="Helical" evidence="6">
    <location>
        <begin position="44"/>
        <end position="64"/>
    </location>
</feature>
<organism evidence="7 8">
    <name type="scientific">Aeropyrum pernix</name>
    <dbReference type="NCBI Taxonomy" id="56636"/>
    <lineage>
        <taxon>Archaea</taxon>
        <taxon>Thermoproteota</taxon>
        <taxon>Thermoprotei</taxon>
        <taxon>Desulfurococcales</taxon>
        <taxon>Desulfurococcaceae</taxon>
        <taxon>Aeropyrum</taxon>
    </lineage>
</organism>
<feature type="transmembrane region" description="Helical" evidence="6">
    <location>
        <begin position="100"/>
        <end position="121"/>
    </location>
</feature>